<feature type="binding site" description="covalent" evidence="8">
    <location>
        <position position="150"/>
    </location>
    <ligand>
        <name>heme c</name>
        <dbReference type="ChEBI" id="CHEBI:61717"/>
        <label>2</label>
    </ligand>
</feature>
<dbReference type="InterPro" id="IPR024167">
    <property type="entry name" value="Cytochrome_c4-like"/>
</dbReference>
<dbReference type="PROSITE" id="PS51007">
    <property type="entry name" value="CYTC"/>
    <property type="match status" value="2"/>
</dbReference>
<protein>
    <submittedName>
        <fullName evidence="11">Cytochrome c4</fullName>
    </submittedName>
</protein>
<dbReference type="GO" id="GO:0005506">
    <property type="term" value="F:iron ion binding"/>
    <property type="evidence" value="ECO:0007669"/>
    <property type="project" value="InterPro"/>
</dbReference>
<evidence type="ECO:0000256" key="8">
    <source>
        <dbReference type="PIRSR" id="PIRSR000005-1"/>
    </source>
</evidence>
<dbReference type="PIRSF" id="PIRSF000005">
    <property type="entry name" value="Cytochrome_c4"/>
    <property type="match status" value="1"/>
</dbReference>
<evidence type="ECO:0000256" key="3">
    <source>
        <dbReference type="ARBA" id="ARBA00022617"/>
    </source>
</evidence>
<feature type="binding site" description="axial binding residue" evidence="9">
    <location>
        <position position="154"/>
    </location>
    <ligand>
        <name>heme c</name>
        <dbReference type="ChEBI" id="CHEBI:61717"/>
        <label>2</label>
    </ligand>
    <ligandPart>
        <name>Fe</name>
        <dbReference type="ChEBI" id="CHEBI:18248"/>
    </ligandPart>
</feature>
<evidence type="ECO:0000256" key="6">
    <source>
        <dbReference type="ARBA" id="ARBA00022982"/>
    </source>
</evidence>
<keyword evidence="5" id="KW-0574">Periplasm</keyword>
<evidence type="ECO:0000256" key="2">
    <source>
        <dbReference type="ARBA" id="ARBA00022448"/>
    </source>
</evidence>
<evidence type="ECO:0000256" key="1">
    <source>
        <dbReference type="ARBA" id="ARBA00004418"/>
    </source>
</evidence>
<dbReference type="GO" id="GO:0020037">
    <property type="term" value="F:heme binding"/>
    <property type="evidence" value="ECO:0007669"/>
    <property type="project" value="InterPro"/>
</dbReference>
<comment type="caution">
    <text evidence="11">The sequence shown here is derived from an EMBL/GenBank/DDBJ whole genome shotgun (WGS) entry which is preliminary data.</text>
</comment>
<accession>A0A367PCV3</accession>
<feature type="binding site" description="covalent" evidence="8">
    <location>
        <position position="58"/>
    </location>
    <ligand>
        <name>heme c</name>
        <dbReference type="ChEBI" id="CHEBI:61717"/>
        <label>1</label>
    </ligand>
</feature>
<feature type="binding site" description="covalent" evidence="8">
    <location>
        <position position="61"/>
    </location>
    <ligand>
        <name>heme c</name>
        <dbReference type="ChEBI" id="CHEBI:61717"/>
        <label>1</label>
    </ligand>
</feature>
<organism evidence="11 12">
    <name type="scientific">Cupriavidus necator</name>
    <name type="common">Alcaligenes eutrophus</name>
    <name type="synonym">Ralstonia eutropha</name>
    <dbReference type="NCBI Taxonomy" id="106590"/>
    <lineage>
        <taxon>Bacteria</taxon>
        <taxon>Pseudomonadati</taxon>
        <taxon>Pseudomonadota</taxon>
        <taxon>Betaproteobacteria</taxon>
        <taxon>Burkholderiales</taxon>
        <taxon>Burkholderiaceae</taxon>
        <taxon>Cupriavidus</taxon>
    </lineage>
</organism>
<dbReference type="Pfam" id="PF00034">
    <property type="entry name" value="Cytochrom_C"/>
    <property type="match status" value="1"/>
</dbReference>
<feature type="binding site" description="axial binding residue" evidence="9">
    <location>
        <position position="62"/>
    </location>
    <ligand>
        <name>heme c</name>
        <dbReference type="ChEBI" id="CHEBI:61717"/>
        <label>1</label>
    </ligand>
    <ligandPart>
        <name>Fe</name>
        <dbReference type="ChEBI" id="CHEBI:18248"/>
    </ligandPart>
</feature>
<dbReference type="InterPro" id="IPR036909">
    <property type="entry name" value="Cyt_c-like_dom_sf"/>
</dbReference>
<dbReference type="RefSeq" id="WP_114134839.1">
    <property type="nucleotide sequence ID" value="NZ_CP068436.1"/>
</dbReference>
<evidence type="ECO:0000256" key="7">
    <source>
        <dbReference type="ARBA" id="ARBA00023004"/>
    </source>
</evidence>
<feature type="binding site" description="covalent" evidence="8">
    <location>
        <position position="153"/>
    </location>
    <ligand>
        <name>heme c</name>
        <dbReference type="ChEBI" id="CHEBI:61717"/>
        <label>2</label>
    </ligand>
</feature>
<keyword evidence="6" id="KW-0249">Electron transport</keyword>
<dbReference type="PANTHER" id="PTHR33751">
    <property type="entry name" value="CBB3-TYPE CYTOCHROME C OXIDASE SUBUNIT FIXP"/>
    <property type="match status" value="1"/>
</dbReference>
<proteinExistence type="predicted"/>
<dbReference type="Proteomes" id="UP000253501">
    <property type="component" value="Unassembled WGS sequence"/>
</dbReference>
<dbReference type="GO" id="GO:0042597">
    <property type="term" value="C:periplasmic space"/>
    <property type="evidence" value="ECO:0007669"/>
    <property type="project" value="UniProtKB-SubCell"/>
</dbReference>
<name>A0A367PCV3_CUPNE</name>
<dbReference type="InterPro" id="IPR050597">
    <property type="entry name" value="Cytochrome_c_Oxidase_Subunit"/>
</dbReference>
<dbReference type="SUPFAM" id="SSF46626">
    <property type="entry name" value="Cytochrome c"/>
    <property type="match status" value="2"/>
</dbReference>
<evidence type="ECO:0000313" key="12">
    <source>
        <dbReference type="Proteomes" id="UP000253501"/>
    </source>
</evidence>
<feature type="binding site" description="axial binding residue" evidence="9">
    <location>
        <position position="194"/>
    </location>
    <ligand>
        <name>heme c</name>
        <dbReference type="ChEBI" id="CHEBI:61717"/>
        <label>2</label>
    </ligand>
    <ligandPart>
        <name>Fe</name>
        <dbReference type="ChEBI" id="CHEBI:18248"/>
    </ligandPart>
</feature>
<dbReference type="PANTHER" id="PTHR33751:SF9">
    <property type="entry name" value="CYTOCHROME C4"/>
    <property type="match status" value="1"/>
</dbReference>
<dbReference type="EMBL" id="QDHA01000084">
    <property type="protein sequence ID" value="RCJ05047.1"/>
    <property type="molecule type" value="Genomic_DNA"/>
</dbReference>
<comment type="subcellular location">
    <subcellularLocation>
        <location evidence="1">Periplasm</location>
    </subcellularLocation>
</comment>
<feature type="domain" description="Cytochrome c" evidence="10">
    <location>
        <begin position="25"/>
        <end position="124"/>
    </location>
</feature>
<evidence type="ECO:0000256" key="9">
    <source>
        <dbReference type="PIRSR" id="PIRSR000005-2"/>
    </source>
</evidence>
<keyword evidence="3 8" id="KW-0349">Heme</keyword>
<feature type="domain" description="Cytochrome c" evidence="10">
    <location>
        <begin position="136"/>
        <end position="217"/>
    </location>
</feature>
<feature type="binding site" description="axial binding residue" evidence="9">
    <location>
        <position position="101"/>
    </location>
    <ligand>
        <name>heme c</name>
        <dbReference type="ChEBI" id="CHEBI:61717"/>
        <label>1</label>
    </ligand>
    <ligandPart>
        <name>Fe</name>
        <dbReference type="ChEBI" id="CHEBI:18248"/>
    </ligandPart>
</feature>
<reference evidence="11 12" key="1">
    <citation type="submission" date="2018-04" db="EMBL/GenBank/DDBJ databases">
        <title>Cupriavidus necator CR12 genome sequencing and assembly.</title>
        <authorList>
            <person name="Ben Fekih I."/>
            <person name="Mazhar H.S."/>
            <person name="Bello S.K."/>
            <person name="Rensing C."/>
        </authorList>
    </citation>
    <scope>NUCLEOTIDE SEQUENCE [LARGE SCALE GENOMIC DNA]</scope>
    <source>
        <strain evidence="11 12">CR12</strain>
    </source>
</reference>
<comment type="PTM">
    <text evidence="8">Binds 2 heme c groups covalently per subunit.</text>
</comment>
<dbReference type="Pfam" id="PF13442">
    <property type="entry name" value="Cytochrome_CBB3"/>
    <property type="match status" value="1"/>
</dbReference>
<dbReference type="InterPro" id="IPR009056">
    <property type="entry name" value="Cyt_c-like_dom"/>
</dbReference>
<keyword evidence="4 9" id="KW-0479">Metal-binding</keyword>
<evidence type="ECO:0000313" key="11">
    <source>
        <dbReference type="EMBL" id="RCJ05047.1"/>
    </source>
</evidence>
<sequence>MKRPLIIVAIVAIAAVVGAGALYGRDILDGMQYEKAMSRIGEAEKVNAGSWPQPQETCFVCHGPRGQSLNAWYPALSAQPKAYIAAQLHAFANDQRPNPYMGPLAKEMSDAQIDALATYFAQQVPTRNEDVPADANLQQRGLALVQARSCQACHGEKLMGKDQAPRLVGQGADYLAKQLADFKTGARKDPTGAMNGITATLSSEDVPAVARYLASVSPDRDVAASR</sequence>
<gene>
    <name evidence="11" type="ORF">DDK22_28585</name>
</gene>
<evidence type="ECO:0000259" key="10">
    <source>
        <dbReference type="PROSITE" id="PS51007"/>
    </source>
</evidence>
<evidence type="ECO:0000256" key="4">
    <source>
        <dbReference type="ARBA" id="ARBA00022723"/>
    </source>
</evidence>
<dbReference type="GO" id="GO:0009055">
    <property type="term" value="F:electron transfer activity"/>
    <property type="evidence" value="ECO:0007669"/>
    <property type="project" value="InterPro"/>
</dbReference>
<dbReference type="AlphaFoldDB" id="A0A367PCV3"/>
<keyword evidence="7 9" id="KW-0408">Iron</keyword>
<dbReference type="Gene3D" id="1.10.760.10">
    <property type="entry name" value="Cytochrome c-like domain"/>
    <property type="match status" value="2"/>
</dbReference>
<keyword evidence="2" id="KW-0813">Transport</keyword>
<evidence type="ECO:0000256" key="5">
    <source>
        <dbReference type="ARBA" id="ARBA00022764"/>
    </source>
</evidence>